<comment type="similarity">
    <text evidence="1">Belongs to the RelE toxin family.</text>
</comment>
<dbReference type="SUPFAM" id="SSF143011">
    <property type="entry name" value="RelE-like"/>
    <property type="match status" value="1"/>
</dbReference>
<protein>
    <submittedName>
        <fullName evidence="3">Type II toxin-antitoxin system RelE/ParE family toxin</fullName>
    </submittedName>
</protein>
<dbReference type="InterPro" id="IPR035093">
    <property type="entry name" value="RelE/ParE_toxin_dom_sf"/>
</dbReference>
<accession>A0ABT2HYF6</accession>
<dbReference type="Proteomes" id="UP001525379">
    <property type="component" value="Unassembled WGS sequence"/>
</dbReference>
<dbReference type="EMBL" id="JALXSQ010000037">
    <property type="protein sequence ID" value="MCT2043347.1"/>
    <property type="molecule type" value="Genomic_DNA"/>
</dbReference>
<comment type="caution">
    <text evidence="3">The sequence shown here is derived from an EMBL/GenBank/DDBJ whole genome shotgun (WGS) entry which is preliminary data.</text>
</comment>
<dbReference type="Gene3D" id="3.30.2310.20">
    <property type="entry name" value="RelE-like"/>
    <property type="match status" value="1"/>
</dbReference>
<evidence type="ECO:0000313" key="3">
    <source>
        <dbReference type="EMBL" id="MCT2043347.1"/>
    </source>
</evidence>
<dbReference type="PANTHER" id="PTHR35601">
    <property type="entry name" value="TOXIN RELE"/>
    <property type="match status" value="1"/>
</dbReference>
<proteinExistence type="inferred from homology"/>
<evidence type="ECO:0000256" key="1">
    <source>
        <dbReference type="ARBA" id="ARBA00006226"/>
    </source>
</evidence>
<organism evidence="3 4">
    <name type="scientific">Pseudoclavibacter albus</name>
    <dbReference type="NCBI Taxonomy" id="272241"/>
    <lineage>
        <taxon>Bacteria</taxon>
        <taxon>Bacillati</taxon>
        <taxon>Actinomycetota</taxon>
        <taxon>Actinomycetes</taxon>
        <taxon>Micrococcales</taxon>
        <taxon>Microbacteriaceae</taxon>
        <taxon>Pseudoclavibacter</taxon>
    </lineage>
</organism>
<name>A0ABT2HYF6_9MICO</name>
<dbReference type="InterPro" id="IPR007712">
    <property type="entry name" value="RelE/ParE_toxin"/>
</dbReference>
<gene>
    <name evidence="3" type="ORF">M3D15_08390</name>
</gene>
<dbReference type="RefSeq" id="WP_260104542.1">
    <property type="nucleotide sequence ID" value="NZ_JALXSQ010000037.1"/>
</dbReference>
<keyword evidence="2" id="KW-1277">Toxin-antitoxin system</keyword>
<evidence type="ECO:0000256" key="2">
    <source>
        <dbReference type="ARBA" id="ARBA00022649"/>
    </source>
</evidence>
<dbReference type="Pfam" id="PF05016">
    <property type="entry name" value="ParE_toxin"/>
    <property type="match status" value="1"/>
</dbReference>
<sequence>MTGERGPYRVELTSRARKQLTKLDRFDAKILATWIKNNLDGCTDPRAFGKGLTANRSGEWRYRVGSYRILALIQDDVVTVEVFSIGRRDKVYSGFGRKLSTGPPRDLASARHELVAFEHRSYPGHRAGIASCQQLPQ</sequence>
<dbReference type="PANTHER" id="PTHR35601:SF1">
    <property type="entry name" value="TOXIN RELE"/>
    <property type="match status" value="1"/>
</dbReference>
<evidence type="ECO:0000313" key="4">
    <source>
        <dbReference type="Proteomes" id="UP001525379"/>
    </source>
</evidence>
<reference evidence="3 4" key="1">
    <citation type="submission" date="2022-04" db="EMBL/GenBank/DDBJ databases">
        <title>Human microbiome associated bacterial genomes.</title>
        <authorList>
            <person name="Sandstrom S."/>
            <person name="Salamzade R."/>
            <person name="Kalan L.R."/>
        </authorList>
    </citation>
    <scope>NUCLEOTIDE SEQUENCE [LARGE SCALE GENOMIC DNA]</scope>
    <source>
        <strain evidence="4">p3-SID1799</strain>
    </source>
</reference>
<keyword evidence="4" id="KW-1185">Reference proteome</keyword>